<reference evidence="3 4" key="1">
    <citation type="submission" date="2017-11" db="EMBL/GenBank/DDBJ databases">
        <title>Comparitive Functional Genomics of Dry Heat Resistant strains isolated from the Viking Spacecraft.</title>
        <authorList>
            <person name="Seuylemezian A."/>
            <person name="Cooper K."/>
            <person name="Vaishampayan P."/>
        </authorList>
    </citation>
    <scope>NUCLEOTIDE SEQUENCE [LARGE SCALE GENOMIC DNA]</scope>
    <source>
        <strain evidence="3 4">V32-6</strain>
    </source>
</reference>
<feature type="compositionally biased region" description="Polar residues" evidence="1">
    <location>
        <begin position="210"/>
        <end position="223"/>
    </location>
</feature>
<feature type="compositionally biased region" description="Basic and acidic residues" evidence="1">
    <location>
        <begin position="198"/>
        <end position="208"/>
    </location>
</feature>
<dbReference type="PROSITE" id="PS51257">
    <property type="entry name" value="PROKAR_LIPOPROTEIN"/>
    <property type="match status" value="1"/>
</dbReference>
<evidence type="ECO:0000313" key="3">
    <source>
        <dbReference type="EMBL" id="PLS02670.1"/>
    </source>
</evidence>
<dbReference type="InterPro" id="IPR019076">
    <property type="entry name" value="Spore_lipoprot_YhcN/YlaJ-like"/>
</dbReference>
<dbReference type="OrthoDB" id="2691390at2"/>
<protein>
    <submittedName>
        <fullName evidence="3">Sporulation protein</fullName>
    </submittedName>
</protein>
<gene>
    <name evidence="3" type="ORF">CVD27_19245</name>
</gene>
<feature type="chain" id="PRO_5014995502" evidence="2">
    <location>
        <begin position="21"/>
        <end position="241"/>
    </location>
</feature>
<keyword evidence="2" id="KW-0732">Signal</keyword>
<accession>A0A2N5HB04</accession>
<dbReference type="Pfam" id="PF09580">
    <property type="entry name" value="Spore_YhcN_YlaJ"/>
    <property type="match status" value="1"/>
</dbReference>
<organism evidence="3 4">
    <name type="scientific">Neobacillus cucumis</name>
    <dbReference type="NCBI Taxonomy" id="1740721"/>
    <lineage>
        <taxon>Bacteria</taxon>
        <taxon>Bacillati</taxon>
        <taxon>Bacillota</taxon>
        <taxon>Bacilli</taxon>
        <taxon>Bacillales</taxon>
        <taxon>Bacillaceae</taxon>
        <taxon>Neobacillus</taxon>
    </lineage>
</organism>
<comment type="caution">
    <text evidence="3">The sequence shown here is derived from an EMBL/GenBank/DDBJ whole genome shotgun (WGS) entry which is preliminary data.</text>
</comment>
<name>A0A2N5HB04_9BACI</name>
<keyword evidence="4" id="KW-1185">Reference proteome</keyword>
<feature type="signal peptide" evidence="2">
    <location>
        <begin position="1"/>
        <end position="20"/>
    </location>
</feature>
<evidence type="ECO:0000313" key="4">
    <source>
        <dbReference type="Proteomes" id="UP000234950"/>
    </source>
</evidence>
<feature type="region of interest" description="Disordered" evidence="1">
    <location>
        <begin position="185"/>
        <end position="241"/>
    </location>
</feature>
<evidence type="ECO:0000256" key="2">
    <source>
        <dbReference type="SAM" id="SignalP"/>
    </source>
</evidence>
<proteinExistence type="predicted"/>
<dbReference type="Proteomes" id="UP000234950">
    <property type="component" value="Unassembled WGS sequence"/>
</dbReference>
<sequence length="241" mass="26869">MKKVFIIAGLCTITALSGCAKDTGNNDVYEESGNTINVNNKRHDLYNEGAGRSIRNASTNYGFVRHQKSPLMNDNTSNDHYTALDREQLANIISKYSANIHNVHDVATLVTDQEVLIAYKTDSKNRDLTADQVKKTAFSVVPRYYHVYVTDNASLMRDVENLANMDSTSRNARHSVNSVITQMLKSPQGARLNASEDENGRTPDDFDIKNTPNWNNKSYNNASKTLDKNTNGGGKNTNMNR</sequence>
<dbReference type="EMBL" id="PGVE01000069">
    <property type="protein sequence ID" value="PLS02670.1"/>
    <property type="molecule type" value="Genomic_DNA"/>
</dbReference>
<dbReference type="RefSeq" id="WP_101649512.1">
    <property type="nucleotide sequence ID" value="NZ_PGVE01000069.1"/>
</dbReference>
<evidence type="ECO:0000256" key="1">
    <source>
        <dbReference type="SAM" id="MobiDB-lite"/>
    </source>
</evidence>
<dbReference type="AlphaFoldDB" id="A0A2N5HB04"/>